<keyword evidence="14" id="KW-1185">Reference proteome</keyword>
<dbReference type="InterPro" id="IPR018109">
    <property type="entry name" value="Folylpolyglutamate_synth_CS"/>
</dbReference>
<dbReference type="InterPro" id="IPR005762">
    <property type="entry name" value="MurD"/>
</dbReference>
<dbReference type="Gene3D" id="3.90.190.20">
    <property type="entry name" value="Mur ligase, C-terminal domain"/>
    <property type="match status" value="1"/>
</dbReference>
<dbReference type="GO" id="GO:0071555">
    <property type="term" value="P:cell wall organization"/>
    <property type="evidence" value="ECO:0007669"/>
    <property type="project" value="UniProtKB-KW"/>
</dbReference>
<keyword evidence="9 10" id="KW-0133">Cell shape</keyword>
<keyword evidence="8 9" id="KW-0131">Cell cycle</keyword>
<dbReference type="Pfam" id="PF08245">
    <property type="entry name" value="Mur_ligase_M"/>
    <property type="match status" value="1"/>
</dbReference>
<evidence type="ECO:0000259" key="11">
    <source>
        <dbReference type="Pfam" id="PF02875"/>
    </source>
</evidence>
<dbReference type="EC" id="6.3.2.9" evidence="9 10"/>
<proteinExistence type="inferred from homology"/>
<evidence type="ECO:0000259" key="12">
    <source>
        <dbReference type="Pfam" id="PF08245"/>
    </source>
</evidence>
<dbReference type="InterPro" id="IPR036615">
    <property type="entry name" value="Mur_ligase_C_dom_sf"/>
</dbReference>
<keyword evidence="7 9" id="KW-0067">ATP-binding</keyword>
<comment type="similarity">
    <text evidence="9">Belongs to the MurCDEF family.</text>
</comment>
<keyword evidence="4 9" id="KW-0436">Ligase</keyword>
<keyword evidence="5 9" id="KW-0132">Cell division</keyword>
<dbReference type="UniPathway" id="UPA00219"/>
<name>A0A182C7V2_9BACT</name>
<evidence type="ECO:0000256" key="10">
    <source>
        <dbReference type="RuleBase" id="RU003664"/>
    </source>
</evidence>
<accession>A0A182C7V2</accession>
<dbReference type="Gene3D" id="3.40.1190.10">
    <property type="entry name" value="Mur-like, catalytic domain"/>
    <property type="match status" value="1"/>
</dbReference>
<evidence type="ECO:0000256" key="4">
    <source>
        <dbReference type="ARBA" id="ARBA00022598"/>
    </source>
</evidence>
<dbReference type="PATRIC" id="fig|1453497.3.peg.1578"/>
<keyword evidence="6 9" id="KW-0547">Nucleotide-binding</keyword>
<evidence type="ECO:0000313" key="13">
    <source>
        <dbReference type="EMBL" id="OAA31417.1"/>
    </source>
</evidence>
<comment type="pathway">
    <text evidence="2 9 10">Cell wall biogenesis; peptidoglycan biosynthesis.</text>
</comment>
<dbReference type="AlphaFoldDB" id="A0A182C7V2"/>
<sequence length="447" mass="50478">MEGLLVKKIGFVGLGASNFELLKYIRSTYPEWECLISEQGKVHEEYRAYLEDEGIFFEQDGHTEKILESDFFVMSPGISPRSAIGRRIISSGKPVTTELEFSLKELKKRKKGVFIGITGTNGKTTTTSMLGHIMKEKGLNVFVGGNIGVPLATAMKDDYDFYVLEVSSFQLNWFDSKEPVFHLSSVLNVAEDHLDYHGTFSEYLAQKKKIITLTSEYSILQEDLVNKFDIQRNAHIVPFSLKGKGLLSVKDGIMNFHKVRLDLTRYITTRHNWENALVAIALAHFSGISVFDALEKLVSYKYPRHRLMKVETIEGVCYIDDSKATNAHAVVKALENFQPSDIVLILAGKGKDESFNELLPRLKMLKKVIIIGDELGLVEKLDHDISYEVVDNMKQAVEKAHKAALAGNVVLFSPGGSSFDRYRNYKERGEDFINEVKNLRKTAGMMR</sequence>
<keyword evidence="9 10" id="KW-0573">Peptidoglycan synthesis</keyword>
<dbReference type="GO" id="GO:0051301">
    <property type="term" value="P:cell division"/>
    <property type="evidence" value="ECO:0007669"/>
    <property type="project" value="UniProtKB-KW"/>
</dbReference>
<comment type="subcellular location">
    <subcellularLocation>
        <location evidence="1 9 10">Cytoplasm</location>
    </subcellularLocation>
</comment>
<keyword evidence="3 9" id="KW-0963">Cytoplasm</keyword>
<dbReference type="GO" id="GO:0009252">
    <property type="term" value="P:peptidoglycan biosynthetic process"/>
    <property type="evidence" value="ECO:0007669"/>
    <property type="project" value="UniProtKB-UniRule"/>
</dbReference>
<dbReference type="STRING" id="1453497.AT15_07940"/>
<evidence type="ECO:0000256" key="1">
    <source>
        <dbReference type="ARBA" id="ARBA00004496"/>
    </source>
</evidence>
<dbReference type="InterPro" id="IPR036565">
    <property type="entry name" value="Mur-like_cat_sf"/>
</dbReference>
<dbReference type="EMBL" id="JFHK01000004">
    <property type="protein sequence ID" value="OAA31417.1"/>
    <property type="molecule type" value="Genomic_DNA"/>
</dbReference>
<dbReference type="GO" id="GO:0004326">
    <property type="term" value="F:tetrahydrofolylpolyglutamate synthase activity"/>
    <property type="evidence" value="ECO:0007669"/>
    <property type="project" value="InterPro"/>
</dbReference>
<evidence type="ECO:0000256" key="7">
    <source>
        <dbReference type="ARBA" id="ARBA00022840"/>
    </source>
</evidence>
<dbReference type="Pfam" id="PF02875">
    <property type="entry name" value="Mur_ligase_C"/>
    <property type="match status" value="1"/>
</dbReference>
<dbReference type="GO" id="GO:0005524">
    <property type="term" value="F:ATP binding"/>
    <property type="evidence" value="ECO:0007669"/>
    <property type="project" value="UniProtKB-UniRule"/>
</dbReference>
<dbReference type="InterPro" id="IPR013221">
    <property type="entry name" value="Mur_ligase_cen"/>
</dbReference>
<feature type="domain" description="Mur ligase central" evidence="12">
    <location>
        <begin position="117"/>
        <end position="283"/>
    </location>
</feature>
<dbReference type="PROSITE" id="PS01011">
    <property type="entry name" value="FOLYLPOLYGLU_SYNT_1"/>
    <property type="match status" value="1"/>
</dbReference>
<comment type="caution">
    <text evidence="13">The sequence shown here is derived from an EMBL/GenBank/DDBJ whole genome shotgun (WGS) entry which is preliminary data.</text>
</comment>
<feature type="domain" description="Mur ligase C-terminal" evidence="11">
    <location>
        <begin position="305"/>
        <end position="414"/>
    </location>
</feature>
<dbReference type="GO" id="GO:0005737">
    <property type="term" value="C:cytoplasm"/>
    <property type="evidence" value="ECO:0007669"/>
    <property type="project" value="UniProtKB-SubCell"/>
</dbReference>
<dbReference type="SUPFAM" id="SSF53623">
    <property type="entry name" value="MurD-like peptide ligases, catalytic domain"/>
    <property type="match status" value="1"/>
</dbReference>
<dbReference type="Proteomes" id="UP000077339">
    <property type="component" value="Unassembled WGS sequence"/>
</dbReference>
<protein>
    <recommendedName>
        <fullName evidence="9 10">UDP-N-acetylmuramoylalanine--D-glutamate ligase</fullName>
        <ecNumber evidence="9 10">6.3.2.9</ecNumber>
    </recommendedName>
    <alternativeName>
        <fullName evidence="9">D-glutamic acid-adding enzyme</fullName>
    </alternativeName>
    <alternativeName>
        <fullName evidence="9">UDP-N-acetylmuramoyl-L-alanyl-D-glutamate synthetase</fullName>
    </alternativeName>
</protein>
<dbReference type="Pfam" id="PF21377">
    <property type="entry name" value="MurD_N"/>
    <property type="match status" value="1"/>
</dbReference>
<evidence type="ECO:0000256" key="2">
    <source>
        <dbReference type="ARBA" id="ARBA00004752"/>
    </source>
</evidence>
<dbReference type="NCBIfam" id="TIGR01087">
    <property type="entry name" value="murD"/>
    <property type="match status" value="1"/>
</dbReference>
<dbReference type="PANTHER" id="PTHR43692:SF1">
    <property type="entry name" value="UDP-N-ACETYLMURAMOYLALANINE--D-GLUTAMATE LIGASE"/>
    <property type="match status" value="1"/>
</dbReference>
<dbReference type="PANTHER" id="PTHR43692">
    <property type="entry name" value="UDP-N-ACETYLMURAMOYLALANINE--D-GLUTAMATE LIGASE"/>
    <property type="match status" value="1"/>
</dbReference>
<dbReference type="Gene3D" id="3.40.50.720">
    <property type="entry name" value="NAD(P)-binding Rossmann-like Domain"/>
    <property type="match status" value="1"/>
</dbReference>
<dbReference type="InterPro" id="IPR004101">
    <property type="entry name" value="Mur_ligase_C"/>
</dbReference>
<evidence type="ECO:0000256" key="5">
    <source>
        <dbReference type="ARBA" id="ARBA00022618"/>
    </source>
</evidence>
<evidence type="ECO:0000256" key="8">
    <source>
        <dbReference type="ARBA" id="ARBA00023306"/>
    </source>
</evidence>
<evidence type="ECO:0000256" key="6">
    <source>
        <dbReference type="ARBA" id="ARBA00022741"/>
    </source>
</evidence>
<gene>
    <name evidence="9" type="primary">murD</name>
    <name evidence="13" type="ORF">AT15_07940</name>
</gene>
<dbReference type="SUPFAM" id="SSF53244">
    <property type="entry name" value="MurD-like peptide ligases, peptide-binding domain"/>
    <property type="match status" value="1"/>
</dbReference>
<reference evidence="13 14" key="1">
    <citation type="submission" date="2014-02" db="EMBL/GenBank/DDBJ databases">
        <title>Kosmotoga genome sequencing.</title>
        <authorList>
            <person name="Pollo S.M."/>
            <person name="Charchuk R."/>
            <person name="Nesbo C.L."/>
        </authorList>
    </citation>
    <scope>NUCLEOTIDE SEQUENCE [LARGE SCALE GENOMIC DNA]</scope>
    <source>
        <strain evidence="13 14">S304</strain>
    </source>
</reference>
<dbReference type="HAMAP" id="MF_00639">
    <property type="entry name" value="MurD"/>
    <property type="match status" value="1"/>
</dbReference>
<feature type="binding site" evidence="9">
    <location>
        <begin position="119"/>
        <end position="125"/>
    </location>
    <ligand>
        <name>ATP</name>
        <dbReference type="ChEBI" id="CHEBI:30616"/>
    </ligand>
</feature>
<evidence type="ECO:0000256" key="9">
    <source>
        <dbReference type="HAMAP-Rule" id="MF_00639"/>
    </source>
</evidence>
<comment type="function">
    <text evidence="9 10">Cell wall formation. Catalyzes the addition of glutamate to the nucleotide precursor UDP-N-acetylmuramoyl-L-alanine (UMA).</text>
</comment>
<organism evidence="13 14">
    <name type="scientific">Kosmotoga arenicorallina S304</name>
    <dbReference type="NCBI Taxonomy" id="1453497"/>
    <lineage>
        <taxon>Bacteria</taxon>
        <taxon>Thermotogati</taxon>
        <taxon>Thermotogota</taxon>
        <taxon>Thermotogae</taxon>
        <taxon>Kosmotogales</taxon>
        <taxon>Kosmotogaceae</taxon>
        <taxon>Kosmotoga</taxon>
    </lineage>
</organism>
<dbReference type="GO" id="GO:0008360">
    <property type="term" value="P:regulation of cell shape"/>
    <property type="evidence" value="ECO:0007669"/>
    <property type="project" value="UniProtKB-KW"/>
</dbReference>
<comment type="catalytic activity">
    <reaction evidence="9 10">
        <text>UDP-N-acetyl-alpha-D-muramoyl-L-alanine + D-glutamate + ATP = UDP-N-acetyl-alpha-D-muramoyl-L-alanyl-D-glutamate + ADP + phosphate + H(+)</text>
        <dbReference type="Rhea" id="RHEA:16429"/>
        <dbReference type="ChEBI" id="CHEBI:15378"/>
        <dbReference type="ChEBI" id="CHEBI:29986"/>
        <dbReference type="ChEBI" id="CHEBI:30616"/>
        <dbReference type="ChEBI" id="CHEBI:43474"/>
        <dbReference type="ChEBI" id="CHEBI:83898"/>
        <dbReference type="ChEBI" id="CHEBI:83900"/>
        <dbReference type="ChEBI" id="CHEBI:456216"/>
        <dbReference type="EC" id="6.3.2.9"/>
    </reaction>
</comment>
<evidence type="ECO:0000256" key="3">
    <source>
        <dbReference type="ARBA" id="ARBA00022490"/>
    </source>
</evidence>
<keyword evidence="9 10" id="KW-0961">Cell wall biogenesis/degradation</keyword>
<evidence type="ECO:0000313" key="14">
    <source>
        <dbReference type="Proteomes" id="UP000077339"/>
    </source>
</evidence>
<dbReference type="GO" id="GO:0008764">
    <property type="term" value="F:UDP-N-acetylmuramoylalanine-D-glutamate ligase activity"/>
    <property type="evidence" value="ECO:0007669"/>
    <property type="project" value="UniProtKB-UniRule"/>
</dbReference>